<dbReference type="EMBL" id="SRYA01000012">
    <property type="protein sequence ID" value="TGY96892.1"/>
    <property type="molecule type" value="Genomic_DNA"/>
</dbReference>
<accession>A0AC61RYN1</accession>
<evidence type="ECO:0000313" key="2">
    <source>
        <dbReference type="Proteomes" id="UP000304953"/>
    </source>
</evidence>
<name>A0AC61RYN1_9FIRM</name>
<gene>
    <name evidence="1" type="ORF">E5329_07810</name>
</gene>
<comment type="caution">
    <text evidence="1">The sequence shown here is derived from an EMBL/GenBank/DDBJ whole genome shotgun (WGS) entry which is preliminary data.</text>
</comment>
<sequence length="414" mass="48481">MGLFRKKKKPQYVEEILEFGEEIDLRSQRRKEKAKKNQKARQNTVAKQNKTAAPGQEAAQKKSIATEYCEQIMDAARNLDETKREYKTVTDYLTDIQIIENLPEPEFEKIQETAQNVLNLNEARDAYLNRTKTISDSQFVQMEQLENEMPEIIKRLQENEAYQNVVKRDMQYLEGEKQEWHYYQESLEQEKKVLHRLLYAMIGVFAVAFIAIVILGLAMKFDIKMPFVIAALTAGALGGIMVWRLQNDGMELKKAQANINRAIVLMNKVKFKYVNVTNAVDYACEKYHVKNSYELGYIWDQYIEAVKEREKYERTNDELEYFNDKLVRQLHAYRLYDARIWIHQAKALMDKKEMVEVKHELLVRRQKLRAGMESQAENIRTARKEIENLVKNRPGGSKEIKAILDSVDEMCGIG</sequence>
<proteinExistence type="predicted"/>
<keyword evidence="2" id="KW-1185">Reference proteome</keyword>
<reference evidence="1" key="1">
    <citation type="submission" date="2019-04" db="EMBL/GenBank/DDBJ databases">
        <title>Microbes associate with the intestines of laboratory mice.</title>
        <authorList>
            <person name="Navarre W."/>
            <person name="Wong E."/>
            <person name="Huang K."/>
            <person name="Tropini C."/>
            <person name="Ng K."/>
            <person name="Yu B."/>
        </authorList>
    </citation>
    <scope>NUCLEOTIDE SEQUENCE</scope>
    <source>
        <strain evidence="1">NM01_1-7b</strain>
    </source>
</reference>
<evidence type="ECO:0000313" key="1">
    <source>
        <dbReference type="EMBL" id="TGY96892.1"/>
    </source>
</evidence>
<organism evidence="1 2">
    <name type="scientific">Petralouisia muris</name>
    <dbReference type="NCBI Taxonomy" id="3032872"/>
    <lineage>
        <taxon>Bacteria</taxon>
        <taxon>Bacillati</taxon>
        <taxon>Bacillota</taxon>
        <taxon>Clostridia</taxon>
        <taxon>Lachnospirales</taxon>
        <taxon>Lachnospiraceae</taxon>
        <taxon>Petralouisia</taxon>
    </lineage>
</organism>
<protein>
    <submittedName>
        <fullName evidence="1">Uncharacterized protein</fullName>
    </submittedName>
</protein>
<dbReference type="Proteomes" id="UP000304953">
    <property type="component" value="Unassembled WGS sequence"/>
</dbReference>